<dbReference type="Pfam" id="PF02704">
    <property type="entry name" value="GASA"/>
    <property type="match status" value="1"/>
</dbReference>
<evidence type="ECO:0000256" key="2">
    <source>
        <dbReference type="SAM" id="MobiDB-lite"/>
    </source>
</evidence>
<reference evidence="3 4" key="1">
    <citation type="journal article" date="2016" name="DNA Res.">
        <title>The draft genome of MD-2 pineapple using hybrid error correction of long reads.</title>
        <authorList>
            <person name="Redwan R.M."/>
            <person name="Saidin A."/>
            <person name="Kumar S.V."/>
        </authorList>
    </citation>
    <scope>NUCLEOTIDE SEQUENCE [LARGE SCALE GENOMIC DNA]</scope>
    <source>
        <strain evidence="4">cv. MD2</strain>
        <tissue evidence="3">Leaf</tissue>
    </source>
</reference>
<dbReference type="PANTHER" id="PTHR23201">
    <property type="entry name" value="EXTENSIN, PROLINE-RICH PROTEIN"/>
    <property type="match status" value="1"/>
</dbReference>
<feature type="non-terminal residue" evidence="3">
    <location>
        <position position="1"/>
    </location>
</feature>
<feature type="region of interest" description="Disordered" evidence="2">
    <location>
        <begin position="92"/>
        <end position="115"/>
    </location>
</feature>
<organism evidence="3 4">
    <name type="scientific">Ananas comosus</name>
    <name type="common">Pineapple</name>
    <name type="synonym">Ananas ananas</name>
    <dbReference type="NCBI Taxonomy" id="4615"/>
    <lineage>
        <taxon>Eukaryota</taxon>
        <taxon>Viridiplantae</taxon>
        <taxon>Streptophyta</taxon>
        <taxon>Embryophyta</taxon>
        <taxon>Tracheophyta</taxon>
        <taxon>Spermatophyta</taxon>
        <taxon>Magnoliopsida</taxon>
        <taxon>Liliopsida</taxon>
        <taxon>Poales</taxon>
        <taxon>Bromeliaceae</taxon>
        <taxon>Bromelioideae</taxon>
        <taxon>Ananas</taxon>
    </lineage>
</organism>
<evidence type="ECO:0000256" key="1">
    <source>
        <dbReference type="ARBA" id="ARBA00010582"/>
    </source>
</evidence>
<dbReference type="InterPro" id="IPR003854">
    <property type="entry name" value="GASA"/>
</dbReference>
<dbReference type="AlphaFoldDB" id="A0A199VDU8"/>
<dbReference type="EMBL" id="LSRQ01002176">
    <property type="protein sequence ID" value="OAY75188.1"/>
    <property type="molecule type" value="Genomic_DNA"/>
</dbReference>
<evidence type="ECO:0000313" key="3">
    <source>
        <dbReference type="EMBL" id="OAY75188.1"/>
    </source>
</evidence>
<gene>
    <name evidence="3" type="ORF">ACMD2_06406</name>
</gene>
<name>A0A199VDU8_ANACO</name>
<dbReference type="PANTHER" id="PTHR23201:SF51">
    <property type="match status" value="1"/>
</dbReference>
<evidence type="ECO:0000313" key="4">
    <source>
        <dbReference type="Proteomes" id="UP000092600"/>
    </source>
</evidence>
<dbReference type="STRING" id="4615.A0A199VDU8"/>
<proteinExistence type="inferred from homology"/>
<protein>
    <submittedName>
        <fullName evidence="3">Gibberellin-regulated protein 9</fullName>
    </submittedName>
</protein>
<comment type="caution">
    <text evidence="3">The sequence shown here is derived from an EMBL/GenBank/DDBJ whole genome shotgun (WGS) entry which is preliminary data.</text>
</comment>
<feature type="compositionally biased region" description="Basic and acidic residues" evidence="2">
    <location>
        <begin position="98"/>
        <end position="107"/>
    </location>
</feature>
<comment type="similarity">
    <text evidence="1">Belongs to the GASA family.</text>
</comment>
<dbReference type="Proteomes" id="UP000092600">
    <property type="component" value="Unassembled WGS sequence"/>
</dbReference>
<sequence>CGAACATRCSRNWKNKMCRKMCGICCSKCSCVPPGTGQDTRSLCPCYDAMRNPAGRPKLQGCVRGAVQQEPEEQDVQEDVWHLLLQVQLRAAGTGQDTRSRCRRYDAMRNPAGRP</sequence>
<accession>A0A199VDU8</accession>